<gene>
    <name evidence="2" type="ORF">QBC35DRAFT_442830</name>
</gene>
<comment type="caution">
    <text evidence="2">The sequence shown here is derived from an EMBL/GenBank/DDBJ whole genome shotgun (WGS) entry which is preliminary data.</text>
</comment>
<evidence type="ECO:0008006" key="4">
    <source>
        <dbReference type="Google" id="ProtNLM"/>
    </source>
</evidence>
<feature type="compositionally biased region" description="Low complexity" evidence="1">
    <location>
        <begin position="38"/>
        <end position="81"/>
    </location>
</feature>
<evidence type="ECO:0000313" key="3">
    <source>
        <dbReference type="Proteomes" id="UP001302126"/>
    </source>
</evidence>
<feature type="compositionally biased region" description="Low complexity" evidence="1">
    <location>
        <begin position="123"/>
        <end position="136"/>
    </location>
</feature>
<feature type="region of interest" description="Disordered" evidence="1">
    <location>
        <begin position="27"/>
        <end position="199"/>
    </location>
</feature>
<proteinExistence type="predicted"/>
<feature type="compositionally biased region" description="Low complexity" evidence="1">
    <location>
        <begin position="243"/>
        <end position="253"/>
    </location>
</feature>
<protein>
    <recommendedName>
        <fullName evidence="4">C2H2-type domain-containing protein</fullName>
    </recommendedName>
</protein>
<feature type="compositionally biased region" description="Polar residues" evidence="1">
    <location>
        <begin position="260"/>
        <end position="274"/>
    </location>
</feature>
<dbReference type="Proteomes" id="UP001302126">
    <property type="component" value="Unassembled WGS sequence"/>
</dbReference>
<feature type="compositionally biased region" description="Basic and acidic residues" evidence="1">
    <location>
        <begin position="143"/>
        <end position="152"/>
    </location>
</feature>
<dbReference type="PANTHER" id="PTHR38166:SF1">
    <property type="entry name" value="C2H2-TYPE DOMAIN-CONTAINING PROTEIN"/>
    <property type="match status" value="1"/>
</dbReference>
<name>A0AAN6WKV9_9PEZI</name>
<reference evidence="2" key="1">
    <citation type="journal article" date="2023" name="Mol. Phylogenet. Evol.">
        <title>Genome-scale phylogeny and comparative genomics of the fungal order Sordariales.</title>
        <authorList>
            <person name="Hensen N."/>
            <person name="Bonometti L."/>
            <person name="Westerberg I."/>
            <person name="Brannstrom I.O."/>
            <person name="Guillou S."/>
            <person name="Cros-Aarteil S."/>
            <person name="Calhoun S."/>
            <person name="Haridas S."/>
            <person name="Kuo A."/>
            <person name="Mondo S."/>
            <person name="Pangilinan J."/>
            <person name="Riley R."/>
            <person name="LaButti K."/>
            <person name="Andreopoulos B."/>
            <person name="Lipzen A."/>
            <person name="Chen C."/>
            <person name="Yan M."/>
            <person name="Daum C."/>
            <person name="Ng V."/>
            <person name="Clum A."/>
            <person name="Steindorff A."/>
            <person name="Ohm R.A."/>
            <person name="Martin F."/>
            <person name="Silar P."/>
            <person name="Natvig D.O."/>
            <person name="Lalanne C."/>
            <person name="Gautier V."/>
            <person name="Ament-Velasquez S.L."/>
            <person name="Kruys A."/>
            <person name="Hutchinson M.I."/>
            <person name="Powell A.J."/>
            <person name="Barry K."/>
            <person name="Miller A.N."/>
            <person name="Grigoriev I.V."/>
            <person name="Debuchy R."/>
            <person name="Gladieux P."/>
            <person name="Hiltunen Thoren M."/>
            <person name="Johannesson H."/>
        </authorList>
    </citation>
    <scope>NUCLEOTIDE SEQUENCE</scope>
    <source>
        <strain evidence="2">PSN309</strain>
    </source>
</reference>
<evidence type="ECO:0000256" key="1">
    <source>
        <dbReference type="SAM" id="MobiDB-lite"/>
    </source>
</evidence>
<reference evidence="2" key="2">
    <citation type="submission" date="2023-05" db="EMBL/GenBank/DDBJ databases">
        <authorList>
            <consortium name="Lawrence Berkeley National Laboratory"/>
            <person name="Steindorff A."/>
            <person name="Hensen N."/>
            <person name="Bonometti L."/>
            <person name="Westerberg I."/>
            <person name="Brannstrom I.O."/>
            <person name="Guillou S."/>
            <person name="Cros-Aarteil S."/>
            <person name="Calhoun S."/>
            <person name="Haridas S."/>
            <person name="Kuo A."/>
            <person name="Mondo S."/>
            <person name="Pangilinan J."/>
            <person name="Riley R."/>
            <person name="Labutti K."/>
            <person name="Andreopoulos B."/>
            <person name="Lipzen A."/>
            <person name="Chen C."/>
            <person name="Yanf M."/>
            <person name="Daum C."/>
            <person name="Ng V."/>
            <person name="Clum A."/>
            <person name="Ohm R."/>
            <person name="Martin F."/>
            <person name="Silar P."/>
            <person name="Natvig D."/>
            <person name="Lalanne C."/>
            <person name="Gautier V."/>
            <person name="Ament-Velasquez S.L."/>
            <person name="Kruys A."/>
            <person name="Hutchinson M.I."/>
            <person name="Powell A.J."/>
            <person name="Barry K."/>
            <person name="Miller A.N."/>
            <person name="Grigoriev I.V."/>
            <person name="Debuchy R."/>
            <person name="Gladieux P."/>
            <person name="Thoren M.H."/>
            <person name="Johannesson H."/>
        </authorList>
    </citation>
    <scope>NUCLEOTIDE SEQUENCE</scope>
    <source>
        <strain evidence="2">PSN309</strain>
    </source>
</reference>
<feature type="region of interest" description="Disordered" evidence="1">
    <location>
        <begin position="546"/>
        <end position="636"/>
    </location>
</feature>
<feature type="compositionally biased region" description="Basic and acidic residues" evidence="1">
    <location>
        <begin position="92"/>
        <end position="102"/>
    </location>
</feature>
<feature type="compositionally biased region" description="Polar residues" evidence="1">
    <location>
        <begin position="563"/>
        <end position="580"/>
    </location>
</feature>
<organism evidence="2 3">
    <name type="scientific">Podospora australis</name>
    <dbReference type="NCBI Taxonomy" id="1536484"/>
    <lineage>
        <taxon>Eukaryota</taxon>
        <taxon>Fungi</taxon>
        <taxon>Dikarya</taxon>
        <taxon>Ascomycota</taxon>
        <taxon>Pezizomycotina</taxon>
        <taxon>Sordariomycetes</taxon>
        <taxon>Sordariomycetidae</taxon>
        <taxon>Sordariales</taxon>
        <taxon>Podosporaceae</taxon>
        <taxon>Podospora</taxon>
    </lineage>
</organism>
<feature type="compositionally biased region" description="Low complexity" evidence="1">
    <location>
        <begin position="581"/>
        <end position="603"/>
    </location>
</feature>
<feature type="compositionally biased region" description="Low complexity" evidence="1">
    <location>
        <begin position="548"/>
        <end position="561"/>
    </location>
</feature>
<keyword evidence="3" id="KW-1185">Reference proteome</keyword>
<sequence>MLTGEDAVPSGGGYPLLSYHDLRENWKQPAKSQLSVASTRTSGTSFSSRSPSPSVTPSESSNCCYAASTTSSWATSAGPATECGFPGEDEAEKWSNKWDDPRMPPNRAATPADRFNHSLRPMAGRSGARSPSRPSSLRNTVSARDDDLRNEPVDTCPEEQEAESYSDEESGCDDDESDVGYDTDGADSDDNDNEWSGENGNLESLVISAVDMDYSLAAFLIPRLYRDYNVALKSKVENWRSTAAATDGGSSSPSEEKHQASSANTSPTQGSPGQHSRKRRRTNSDDGLSREKKGNWDDDEEEDGEDEGRGGGKMGPPSTPLGSVREPLLACLFHKRDPIKYNAHGEMGVGKRPKYRSCSGPGFKSIQRLKEHLKRNHSPVQCERCKMTFTPTKGGDRAECLNKLNDHRKSKEGCPLNDASLKEGVDDVQWAMLDRQSRRKNQELHRVEKWFEIWDVLFPDVPRPESPWHEIPTSFGGAPRDGEDYFVNLFFNILDHKIQQGDIPLPTGSADQNNTAGANNNLDLLRDRLKTVVQNTFRMYVSMRENFSSPSSSSQSQNRQHSLGHSSGNTHRSGTVSLQRTTVSTAPTSVTSQAQPQTQNAYAAPPPPPPPQLSTHNPFGMPIMSPQTTPSPHAHGQFVMGPPTTFTGIQEDTTAHPQFYFHSGNHNHMFTPQPGYWLPAGNVNVPFPAAHPHLSAGAGMSAAAPEPTWFNFGDASAAGAFGGHGEGEQ</sequence>
<feature type="compositionally biased region" description="Acidic residues" evidence="1">
    <location>
        <begin position="156"/>
        <end position="195"/>
    </location>
</feature>
<feature type="region of interest" description="Disordered" evidence="1">
    <location>
        <begin position="243"/>
        <end position="324"/>
    </location>
</feature>
<accession>A0AAN6WKV9</accession>
<evidence type="ECO:0000313" key="2">
    <source>
        <dbReference type="EMBL" id="KAK4183719.1"/>
    </source>
</evidence>
<feature type="compositionally biased region" description="Acidic residues" evidence="1">
    <location>
        <begin position="297"/>
        <end position="306"/>
    </location>
</feature>
<dbReference type="AlphaFoldDB" id="A0AAN6WKV9"/>
<feature type="compositionally biased region" description="Basic and acidic residues" evidence="1">
    <location>
        <begin position="282"/>
        <end position="296"/>
    </location>
</feature>
<dbReference type="EMBL" id="MU864528">
    <property type="protein sequence ID" value="KAK4183719.1"/>
    <property type="molecule type" value="Genomic_DNA"/>
</dbReference>
<dbReference type="PANTHER" id="PTHR38166">
    <property type="entry name" value="C2H2-TYPE DOMAIN-CONTAINING PROTEIN-RELATED"/>
    <property type="match status" value="1"/>
</dbReference>